<gene>
    <name evidence="2" type="ORF">BACCIP111883_02161</name>
</gene>
<keyword evidence="1" id="KW-0812">Transmembrane</keyword>
<feature type="transmembrane region" description="Helical" evidence="1">
    <location>
        <begin position="49"/>
        <end position="68"/>
    </location>
</feature>
<sequence>MGKFTLGPKMRKFINFIFFSLSLLFLIYNISIIGFFYLLITFGESQGTLIYSLISVAGLFLVLVPLVFRLTTQRFYHFALLVLHLFASLLPFIMKNMSVIFDKVL</sequence>
<organism evidence="2 3">
    <name type="scientific">Sutcliffiella rhizosphaerae</name>
    <dbReference type="NCBI Taxonomy" id="2880967"/>
    <lineage>
        <taxon>Bacteria</taxon>
        <taxon>Bacillati</taxon>
        <taxon>Bacillota</taxon>
        <taxon>Bacilli</taxon>
        <taxon>Bacillales</taxon>
        <taxon>Bacillaceae</taxon>
        <taxon>Sutcliffiella</taxon>
    </lineage>
</organism>
<keyword evidence="3" id="KW-1185">Reference proteome</keyword>
<keyword evidence="1" id="KW-0472">Membrane</keyword>
<protein>
    <submittedName>
        <fullName evidence="2">Uncharacterized protein</fullName>
    </submittedName>
</protein>
<feature type="transmembrane region" description="Helical" evidence="1">
    <location>
        <begin position="75"/>
        <end position="94"/>
    </location>
</feature>
<comment type="caution">
    <text evidence="2">The sequence shown here is derived from an EMBL/GenBank/DDBJ whole genome shotgun (WGS) entry which is preliminary data.</text>
</comment>
<dbReference type="Proteomes" id="UP000789833">
    <property type="component" value="Unassembled WGS sequence"/>
</dbReference>
<evidence type="ECO:0000256" key="1">
    <source>
        <dbReference type="SAM" id="Phobius"/>
    </source>
</evidence>
<accession>A0ABM8YNF2</accession>
<evidence type="ECO:0000313" key="3">
    <source>
        <dbReference type="Proteomes" id="UP000789833"/>
    </source>
</evidence>
<keyword evidence="1" id="KW-1133">Transmembrane helix</keyword>
<name>A0ABM8YNF2_9BACI</name>
<evidence type="ECO:0000313" key="2">
    <source>
        <dbReference type="EMBL" id="CAG9621388.1"/>
    </source>
</evidence>
<dbReference type="RefSeq" id="WP_230501283.1">
    <property type="nucleotide sequence ID" value="NZ_CAKJTJ010000010.1"/>
</dbReference>
<reference evidence="2 3" key="1">
    <citation type="submission" date="2021-10" db="EMBL/GenBank/DDBJ databases">
        <authorList>
            <person name="Criscuolo A."/>
        </authorList>
    </citation>
    <scope>NUCLEOTIDE SEQUENCE [LARGE SCALE GENOMIC DNA]</scope>
    <source>
        <strain evidence="3">CIP 111883</strain>
    </source>
</reference>
<dbReference type="EMBL" id="CAKJTJ010000010">
    <property type="protein sequence ID" value="CAG9621388.1"/>
    <property type="molecule type" value="Genomic_DNA"/>
</dbReference>
<proteinExistence type="predicted"/>
<feature type="transmembrane region" description="Helical" evidence="1">
    <location>
        <begin position="12"/>
        <end position="37"/>
    </location>
</feature>